<evidence type="ECO:0000313" key="3">
    <source>
        <dbReference type="EMBL" id="CAG8532180.1"/>
    </source>
</evidence>
<comment type="caution">
    <text evidence="3">The sequence shown here is derived from an EMBL/GenBank/DDBJ whole genome shotgun (WGS) entry which is preliminary data.</text>
</comment>
<sequence>MRSIAPSKKGYTMPEVTVRFPPEITPMNLIEKAIAKLKTNEQASRIPNAFIAYRMAFCKELHLIRHPVITQPQLSALAKQSWLNEEEHVRREYQRIAKEAKDLYIKICQERKPFFITSEYQNKSSFNDDHNPSNTKDDNSSSNTKNDIGTIEFVFSNLSNLSDSNFDLFDDNEISLLPSSSKQPVTKEKQSDSHENISASTTPNVTNILDTDFQNITNIFNTDSPIIKADNYFSLDFNLDTQLIDNLTPELLTSQALFSSILSIQSDFPSVPNLDNSNSNSNTTAVIANNNVESSIVSDNTLSSAEYNKCCKEKIGVLENRVSKLEKKIESLTDFKTPNKINDIMSEPTKKIEMMPKSNLKH</sequence>
<dbReference type="OrthoDB" id="6247875at2759"/>
<dbReference type="Gene3D" id="1.10.30.10">
    <property type="entry name" value="High mobility group box domain"/>
    <property type="match status" value="1"/>
</dbReference>
<feature type="compositionally biased region" description="Basic and acidic residues" evidence="2">
    <location>
        <begin position="185"/>
        <end position="195"/>
    </location>
</feature>
<proteinExistence type="predicted"/>
<evidence type="ECO:0000256" key="2">
    <source>
        <dbReference type="SAM" id="MobiDB-lite"/>
    </source>
</evidence>
<feature type="coiled-coil region" evidence="1">
    <location>
        <begin position="308"/>
        <end position="335"/>
    </location>
</feature>
<evidence type="ECO:0000313" key="4">
    <source>
        <dbReference type="Proteomes" id="UP000789831"/>
    </source>
</evidence>
<keyword evidence="1" id="KW-0175">Coiled coil</keyword>
<name>A0A9N9AGG8_9GLOM</name>
<accession>A0A9N9AGG8</accession>
<feature type="region of interest" description="Disordered" evidence="2">
    <location>
        <begin position="123"/>
        <end position="144"/>
    </location>
</feature>
<dbReference type="AlphaFoldDB" id="A0A9N9AGG8"/>
<feature type="compositionally biased region" description="Basic and acidic residues" evidence="2">
    <location>
        <begin position="126"/>
        <end position="139"/>
    </location>
</feature>
<keyword evidence="4" id="KW-1185">Reference proteome</keyword>
<dbReference type="Proteomes" id="UP000789831">
    <property type="component" value="Unassembled WGS sequence"/>
</dbReference>
<evidence type="ECO:0000256" key="1">
    <source>
        <dbReference type="SAM" id="Coils"/>
    </source>
</evidence>
<feature type="region of interest" description="Disordered" evidence="2">
    <location>
        <begin position="179"/>
        <end position="201"/>
    </location>
</feature>
<dbReference type="SUPFAM" id="SSF47095">
    <property type="entry name" value="HMG-box"/>
    <property type="match status" value="1"/>
</dbReference>
<protein>
    <submittedName>
        <fullName evidence="3">6048_t:CDS:1</fullName>
    </submittedName>
</protein>
<dbReference type="EMBL" id="CAJVPL010000824">
    <property type="protein sequence ID" value="CAG8532180.1"/>
    <property type="molecule type" value="Genomic_DNA"/>
</dbReference>
<dbReference type="InterPro" id="IPR036910">
    <property type="entry name" value="HMG_box_dom_sf"/>
</dbReference>
<gene>
    <name evidence="3" type="ORF">AGERDE_LOCUS5765</name>
</gene>
<reference evidence="3" key="1">
    <citation type="submission" date="2021-06" db="EMBL/GenBank/DDBJ databases">
        <authorList>
            <person name="Kallberg Y."/>
            <person name="Tangrot J."/>
            <person name="Rosling A."/>
        </authorList>
    </citation>
    <scope>NUCLEOTIDE SEQUENCE</scope>
    <source>
        <strain evidence="3">MT106</strain>
    </source>
</reference>
<organism evidence="3 4">
    <name type="scientific">Ambispora gerdemannii</name>
    <dbReference type="NCBI Taxonomy" id="144530"/>
    <lineage>
        <taxon>Eukaryota</taxon>
        <taxon>Fungi</taxon>
        <taxon>Fungi incertae sedis</taxon>
        <taxon>Mucoromycota</taxon>
        <taxon>Glomeromycotina</taxon>
        <taxon>Glomeromycetes</taxon>
        <taxon>Archaeosporales</taxon>
        <taxon>Ambisporaceae</taxon>
        <taxon>Ambispora</taxon>
    </lineage>
</organism>